<comment type="caution">
    <text evidence="1">The sequence shown here is derived from an EMBL/GenBank/DDBJ whole genome shotgun (WGS) entry which is preliminary data.</text>
</comment>
<gene>
    <name evidence="1" type="ORF">FHS79_002629</name>
</gene>
<protein>
    <submittedName>
        <fullName evidence="1">Uncharacterized protein</fullName>
    </submittedName>
</protein>
<sequence length="91" mass="10563">MDDAPSFTVVSIDRHFRWGSVCRLEIDGNYSAEENKLGWDEFQAPKLMRRAISLKARDTITATLMIPELKPGDRFSAIQLITDLYLWSEWQ</sequence>
<organism evidence="1 2">
    <name type="scientific">Polymorphobacter multimanifer</name>
    <dbReference type="NCBI Taxonomy" id="1070431"/>
    <lineage>
        <taxon>Bacteria</taxon>
        <taxon>Pseudomonadati</taxon>
        <taxon>Pseudomonadota</taxon>
        <taxon>Alphaproteobacteria</taxon>
        <taxon>Sphingomonadales</taxon>
        <taxon>Sphingosinicellaceae</taxon>
        <taxon>Polymorphobacter</taxon>
    </lineage>
</organism>
<dbReference type="AlphaFoldDB" id="A0A841LGX0"/>
<dbReference type="RefSeq" id="WP_184200767.1">
    <property type="nucleotide sequence ID" value="NZ_BMOX01000019.1"/>
</dbReference>
<evidence type="ECO:0000313" key="1">
    <source>
        <dbReference type="EMBL" id="MBB6228442.1"/>
    </source>
</evidence>
<dbReference type="Proteomes" id="UP000538147">
    <property type="component" value="Unassembled WGS sequence"/>
</dbReference>
<dbReference type="EMBL" id="JACIIV010000019">
    <property type="protein sequence ID" value="MBB6228442.1"/>
    <property type="molecule type" value="Genomic_DNA"/>
</dbReference>
<reference evidence="1 2" key="1">
    <citation type="submission" date="2020-08" db="EMBL/GenBank/DDBJ databases">
        <title>Genomic Encyclopedia of Type Strains, Phase IV (KMG-IV): sequencing the most valuable type-strain genomes for metagenomic binning, comparative biology and taxonomic classification.</title>
        <authorList>
            <person name="Goeker M."/>
        </authorList>
    </citation>
    <scope>NUCLEOTIDE SEQUENCE [LARGE SCALE GENOMIC DNA]</scope>
    <source>
        <strain evidence="1 2">DSM 102189</strain>
    </source>
</reference>
<evidence type="ECO:0000313" key="2">
    <source>
        <dbReference type="Proteomes" id="UP000538147"/>
    </source>
</evidence>
<name>A0A841LGX0_9SPHN</name>
<keyword evidence="2" id="KW-1185">Reference proteome</keyword>
<proteinExistence type="predicted"/>
<accession>A0A841LGX0</accession>